<organism evidence="2 3">
    <name type="scientific">Potamilus streckersoni</name>
    <dbReference type="NCBI Taxonomy" id="2493646"/>
    <lineage>
        <taxon>Eukaryota</taxon>
        <taxon>Metazoa</taxon>
        <taxon>Spiralia</taxon>
        <taxon>Lophotrochozoa</taxon>
        <taxon>Mollusca</taxon>
        <taxon>Bivalvia</taxon>
        <taxon>Autobranchia</taxon>
        <taxon>Heteroconchia</taxon>
        <taxon>Palaeoheterodonta</taxon>
        <taxon>Unionida</taxon>
        <taxon>Unionoidea</taxon>
        <taxon>Unionidae</taxon>
        <taxon>Ambleminae</taxon>
        <taxon>Lampsilini</taxon>
        <taxon>Potamilus</taxon>
    </lineage>
</organism>
<reference evidence="2" key="2">
    <citation type="journal article" date="2021" name="Genome Biol. Evol.">
        <title>Developing a high-quality reference genome for a parasitic bivalve with doubly uniparental inheritance (Bivalvia: Unionida).</title>
        <authorList>
            <person name="Smith C.H."/>
        </authorList>
    </citation>
    <scope>NUCLEOTIDE SEQUENCE</scope>
    <source>
        <strain evidence="2">CHS0354</strain>
        <tissue evidence="2">Mantle</tissue>
    </source>
</reference>
<keyword evidence="1" id="KW-1133">Transmembrane helix</keyword>
<comment type="caution">
    <text evidence="2">The sequence shown here is derived from an EMBL/GenBank/DDBJ whole genome shotgun (WGS) entry which is preliminary data.</text>
</comment>
<keyword evidence="3" id="KW-1185">Reference proteome</keyword>
<keyword evidence="1" id="KW-0812">Transmembrane</keyword>
<gene>
    <name evidence="2" type="ORF">CHS0354_004314</name>
</gene>
<reference evidence="2" key="1">
    <citation type="journal article" date="2021" name="Genome Biol. Evol.">
        <title>A High-Quality Reference Genome for a Parasitic Bivalve with Doubly Uniparental Inheritance (Bivalvia: Unionida).</title>
        <authorList>
            <person name="Smith C.H."/>
        </authorList>
    </citation>
    <scope>NUCLEOTIDE SEQUENCE</scope>
    <source>
        <strain evidence="2">CHS0354</strain>
    </source>
</reference>
<proteinExistence type="predicted"/>
<evidence type="ECO:0000313" key="3">
    <source>
        <dbReference type="Proteomes" id="UP001195483"/>
    </source>
</evidence>
<protein>
    <submittedName>
        <fullName evidence="2">Uncharacterized protein</fullName>
    </submittedName>
</protein>
<dbReference type="EMBL" id="JAEAOA010000326">
    <property type="protein sequence ID" value="KAK3591268.1"/>
    <property type="molecule type" value="Genomic_DNA"/>
</dbReference>
<name>A0AAE0VUL5_9BIVA</name>
<accession>A0AAE0VUL5</accession>
<keyword evidence="1" id="KW-0472">Membrane</keyword>
<reference evidence="2" key="3">
    <citation type="submission" date="2023-05" db="EMBL/GenBank/DDBJ databases">
        <authorList>
            <person name="Smith C.H."/>
        </authorList>
    </citation>
    <scope>NUCLEOTIDE SEQUENCE</scope>
    <source>
        <strain evidence="2">CHS0354</strain>
        <tissue evidence="2">Mantle</tissue>
    </source>
</reference>
<dbReference type="AlphaFoldDB" id="A0AAE0VUL5"/>
<sequence length="212" mass="23451">MNACFCIELESYLLLAPCPPFGADQIFWELMNQLADGKITNRSILTYNETRILARHCNISERITKETASPEMTSTASSSAETTSVPSSTYIYLIIGIGCTIALIALLMAMIILKICFYKRKVGEADTNVLECSNLSAQGEDMNKLQSDGHGKQHNKKHVSPCILDNGPPDIGVINQTNNEIQQMTPVSTLTRVEISHHSNKSYKSPSRILQE</sequence>
<evidence type="ECO:0000313" key="2">
    <source>
        <dbReference type="EMBL" id="KAK3591268.1"/>
    </source>
</evidence>
<dbReference type="Proteomes" id="UP001195483">
    <property type="component" value="Unassembled WGS sequence"/>
</dbReference>
<feature type="transmembrane region" description="Helical" evidence="1">
    <location>
        <begin position="90"/>
        <end position="113"/>
    </location>
</feature>
<evidence type="ECO:0000256" key="1">
    <source>
        <dbReference type="SAM" id="Phobius"/>
    </source>
</evidence>